<comment type="caution">
    <text evidence="7">The sequence shown here is derived from an EMBL/GenBank/DDBJ whole genome shotgun (WGS) entry which is preliminary data.</text>
</comment>
<dbReference type="Pfam" id="PF00850">
    <property type="entry name" value="Hist_deacetyl"/>
    <property type="match status" value="1"/>
</dbReference>
<dbReference type="InterPro" id="IPR037138">
    <property type="entry name" value="His_deacetylse_dom_sf"/>
</dbReference>
<dbReference type="Gene3D" id="3.40.800.20">
    <property type="entry name" value="Histone deacetylase domain"/>
    <property type="match status" value="1"/>
</dbReference>
<dbReference type="SUPFAM" id="SSF52768">
    <property type="entry name" value="Arginase/deacetylase"/>
    <property type="match status" value="1"/>
</dbReference>
<comment type="similarity">
    <text evidence="2">Belongs to the histone deacetylase family.</text>
</comment>
<dbReference type="EMBL" id="JAVALS010000006">
    <property type="protein sequence ID" value="MDP5227550.1"/>
    <property type="molecule type" value="Genomic_DNA"/>
</dbReference>
<sequence>MSPSLPPSSRSRLSGGSAIGREAPPTTVVWDPAMTAYDFGPTHPMAPARLELTARLAQDLGILYRPHLTVLAPDLATDEELARVHSRSYIESVHRVSEDPASPLPLLGLGTEDDPAFAGMHEAAARLAGASLLAADRILSGDAVHAVNFGGGMHHAARDKASGFSIYNDAALAITRLLDGGLERVVYIDVDAHHGDGTQGIFWNDPRVLTVSLHESGQTLFPGTGFANETGGPNAPGGAVNIAVPAGTADAGWLRAFHSVVPAVVREFGPQAIVSQHGADSHRDDPLSNLEVTVDGQREVMNSVAALAQRHCGGRWIATGGGGYNVHSVVPRSWTHLVAIASGRSLPVSTPVPEGWAEKVRQDFGVAAPETMGDGVDIWWRSWETGYDPSNPVDRSIMATRKEVFPLFGLDPWFD</sequence>
<dbReference type="PRINTS" id="PR01270">
    <property type="entry name" value="HDASUPER"/>
</dbReference>
<protein>
    <recommendedName>
        <fullName evidence="3">Acetoin utilization protein AcuC</fullName>
    </recommendedName>
</protein>
<dbReference type="Proteomes" id="UP001232725">
    <property type="component" value="Unassembled WGS sequence"/>
</dbReference>
<gene>
    <name evidence="7" type="ORF">Q9R02_10330</name>
</gene>
<feature type="region of interest" description="Disordered" evidence="5">
    <location>
        <begin position="1"/>
        <end position="25"/>
    </location>
</feature>
<evidence type="ECO:0000256" key="1">
    <source>
        <dbReference type="ARBA" id="ARBA00005101"/>
    </source>
</evidence>
<dbReference type="InterPro" id="IPR003085">
    <property type="entry name" value="AcuC"/>
</dbReference>
<evidence type="ECO:0000313" key="8">
    <source>
        <dbReference type="Proteomes" id="UP001232725"/>
    </source>
</evidence>
<dbReference type="PANTHER" id="PTHR10625">
    <property type="entry name" value="HISTONE DEACETYLASE HDAC1-RELATED"/>
    <property type="match status" value="1"/>
</dbReference>
<evidence type="ECO:0000256" key="3">
    <source>
        <dbReference type="ARBA" id="ARBA00020218"/>
    </source>
</evidence>
<evidence type="ECO:0000313" key="7">
    <source>
        <dbReference type="EMBL" id="MDP5227550.1"/>
    </source>
</evidence>
<evidence type="ECO:0000256" key="4">
    <source>
        <dbReference type="ARBA" id="ARBA00022627"/>
    </source>
</evidence>
<evidence type="ECO:0000256" key="5">
    <source>
        <dbReference type="SAM" id="MobiDB-lite"/>
    </source>
</evidence>
<dbReference type="CDD" id="cd09994">
    <property type="entry name" value="HDAC_AcuC_like"/>
    <property type="match status" value="1"/>
</dbReference>
<accession>A0ABT9IPN5</accession>
<dbReference type="InterPro" id="IPR023696">
    <property type="entry name" value="Ureohydrolase_dom_sf"/>
</dbReference>
<evidence type="ECO:0000259" key="6">
    <source>
        <dbReference type="Pfam" id="PF00850"/>
    </source>
</evidence>
<comment type="pathway">
    <text evidence="1">Ketone degradation; acetoin degradation.</text>
</comment>
<evidence type="ECO:0000256" key="2">
    <source>
        <dbReference type="ARBA" id="ARBA00005947"/>
    </source>
</evidence>
<proteinExistence type="inferred from homology"/>
<name>A0ABT9IPN5_9MICC</name>
<dbReference type="PANTHER" id="PTHR10625:SF10">
    <property type="entry name" value="HISTONE DEACETYLASE HDAC1"/>
    <property type="match status" value="1"/>
</dbReference>
<reference evidence="7 8" key="1">
    <citation type="submission" date="2023-08" db="EMBL/GenBank/DDBJ databases">
        <title>Arthrobacter horti sp. nov., isolated from forest soil.</title>
        <authorList>
            <person name="Park M."/>
        </authorList>
    </citation>
    <scope>NUCLEOTIDE SEQUENCE [LARGE SCALE GENOMIC DNA]</scope>
    <source>
        <strain evidence="7 8">YJM1</strain>
    </source>
</reference>
<dbReference type="InterPro" id="IPR000286">
    <property type="entry name" value="HDACs"/>
</dbReference>
<dbReference type="InterPro" id="IPR023801">
    <property type="entry name" value="His_deacetylse_dom"/>
</dbReference>
<dbReference type="PRINTS" id="PR01272">
    <property type="entry name" value="ACUCPROTEIN"/>
</dbReference>
<keyword evidence="4" id="KW-0006">Acetoin catabolism</keyword>
<organism evidence="7 8">
    <name type="scientific">Arthrobacter horti</name>
    <dbReference type="NCBI Taxonomy" id="3068273"/>
    <lineage>
        <taxon>Bacteria</taxon>
        <taxon>Bacillati</taxon>
        <taxon>Actinomycetota</taxon>
        <taxon>Actinomycetes</taxon>
        <taxon>Micrococcales</taxon>
        <taxon>Micrococcaceae</taxon>
        <taxon>Arthrobacter</taxon>
    </lineage>
</organism>
<feature type="domain" description="Histone deacetylase" evidence="6">
    <location>
        <begin position="43"/>
        <end position="339"/>
    </location>
</feature>
<feature type="compositionally biased region" description="Low complexity" evidence="5">
    <location>
        <begin position="7"/>
        <end position="16"/>
    </location>
</feature>
<keyword evidence="8" id="KW-1185">Reference proteome</keyword>